<dbReference type="PROSITE" id="PS50112">
    <property type="entry name" value="PAS"/>
    <property type="match status" value="2"/>
</dbReference>
<evidence type="ECO:0000256" key="3">
    <source>
        <dbReference type="ARBA" id="ARBA00022630"/>
    </source>
</evidence>
<evidence type="ECO:0000259" key="8">
    <source>
        <dbReference type="PROSITE" id="PS50113"/>
    </source>
</evidence>
<keyword evidence="1" id="KW-0600">Photoreceptor protein</keyword>
<dbReference type="FunFam" id="3.30.450.20:FF:000153">
    <property type="entry name" value="Protein TWIN LOV 1 isoform D"/>
    <property type="match status" value="1"/>
</dbReference>
<name>A0A140F7I0_HYDQU</name>
<dbReference type="InterPro" id="IPR001610">
    <property type="entry name" value="PAC"/>
</dbReference>
<dbReference type="PANTHER" id="PTHR47429">
    <property type="entry name" value="PROTEIN TWIN LOV 1"/>
    <property type="match status" value="1"/>
</dbReference>
<protein>
    <submittedName>
        <fullName evidence="9">Putative LOV domain-containing protein</fullName>
    </submittedName>
</protein>
<keyword evidence="2" id="KW-0716">Sensory transduction</keyword>
<dbReference type="GO" id="GO:0005634">
    <property type="term" value="C:nucleus"/>
    <property type="evidence" value="ECO:0007669"/>
    <property type="project" value="TreeGrafter"/>
</dbReference>
<feature type="domain" description="PAS" evidence="7">
    <location>
        <begin position="274"/>
        <end position="296"/>
    </location>
</feature>
<dbReference type="GO" id="GO:0009637">
    <property type="term" value="P:response to blue light"/>
    <property type="evidence" value="ECO:0007669"/>
    <property type="project" value="UniProtKB-ARBA"/>
</dbReference>
<dbReference type="PROSITE" id="PS50113">
    <property type="entry name" value="PAC"/>
    <property type="match status" value="1"/>
</dbReference>
<dbReference type="PANTHER" id="PTHR47429:SF2">
    <property type="entry name" value="PROTEIN TWIN LOV 1"/>
    <property type="match status" value="1"/>
</dbReference>
<dbReference type="CDD" id="cd00130">
    <property type="entry name" value="PAS"/>
    <property type="match status" value="2"/>
</dbReference>
<organism evidence="9">
    <name type="scientific">Hydrangea quercifolia</name>
    <name type="common">Oakleaf hydrangea</name>
    <dbReference type="NCBI Taxonomy" id="60124"/>
    <lineage>
        <taxon>Eukaryota</taxon>
        <taxon>Viridiplantae</taxon>
        <taxon>Streptophyta</taxon>
        <taxon>Embryophyta</taxon>
        <taxon>Tracheophyta</taxon>
        <taxon>Spermatophyta</taxon>
        <taxon>Magnoliopsida</taxon>
        <taxon>eudicotyledons</taxon>
        <taxon>Gunneridae</taxon>
        <taxon>Pentapetalae</taxon>
        <taxon>asterids</taxon>
        <taxon>Cornales</taxon>
        <taxon>Hydrangeaceae</taxon>
        <taxon>Hydrangeeae</taxon>
        <taxon>Hydrangea</taxon>
        <taxon>Hydrangea sect. Hydrangea</taxon>
    </lineage>
</organism>
<evidence type="ECO:0000259" key="7">
    <source>
        <dbReference type="PROSITE" id="PS50112"/>
    </source>
</evidence>
<evidence type="ECO:0000256" key="4">
    <source>
        <dbReference type="ARBA" id="ARBA00022643"/>
    </source>
</evidence>
<evidence type="ECO:0000256" key="5">
    <source>
        <dbReference type="ARBA" id="ARBA00022991"/>
    </source>
</evidence>
<dbReference type="SMART" id="SM00086">
    <property type="entry name" value="PAC"/>
    <property type="match status" value="2"/>
</dbReference>
<keyword evidence="5" id="KW-0157">Chromophore</keyword>
<keyword evidence="3" id="KW-0285">Flavoprotein</keyword>
<dbReference type="InterPro" id="IPR035965">
    <property type="entry name" value="PAS-like_dom_sf"/>
</dbReference>
<dbReference type="EMBL" id="KU702087">
    <property type="protein sequence ID" value="AML79584.1"/>
    <property type="molecule type" value="mRNA"/>
</dbReference>
<dbReference type="AlphaFoldDB" id="A0A140F7I0"/>
<dbReference type="NCBIfam" id="TIGR00229">
    <property type="entry name" value="sensory_box"/>
    <property type="match status" value="2"/>
</dbReference>
<reference evidence="9" key="1">
    <citation type="journal article" date="2016" name="Proc. Natl. Acad. Sci. U.S.A.">
        <title>Functional and topological diversity of LOV domain photoreceptors.</title>
        <authorList>
            <person name="Glantz S.T."/>
            <person name="Carpenter E.J."/>
            <person name="Melkonian M."/>
            <person name="Gardner K.H."/>
            <person name="Boyden E.S."/>
            <person name="Wong G.K."/>
            <person name="Chow B.Y."/>
        </authorList>
    </citation>
    <scope>NUCLEOTIDE SEQUENCE</scope>
    <source>
        <strain evidence="9">ZETY_2015056</strain>
    </source>
</reference>
<dbReference type="Pfam" id="PF13426">
    <property type="entry name" value="PAS_9"/>
    <property type="match status" value="2"/>
</dbReference>
<accession>A0A140F7I0</accession>
<dbReference type="InterPro" id="IPR000700">
    <property type="entry name" value="PAS-assoc_C"/>
</dbReference>
<dbReference type="InterPro" id="IPR000014">
    <property type="entry name" value="PAS"/>
</dbReference>
<feature type="domain" description="PAS" evidence="7">
    <location>
        <begin position="20"/>
        <end position="65"/>
    </location>
</feature>
<dbReference type="Gene3D" id="3.30.450.20">
    <property type="entry name" value="PAS domain"/>
    <property type="match status" value="2"/>
</dbReference>
<evidence type="ECO:0000256" key="2">
    <source>
        <dbReference type="ARBA" id="ARBA00022606"/>
    </source>
</evidence>
<proteinExistence type="evidence at transcript level"/>
<evidence type="ECO:0000256" key="6">
    <source>
        <dbReference type="ARBA" id="ARBA00023170"/>
    </source>
</evidence>
<dbReference type="SMART" id="SM00091">
    <property type="entry name" value="PAS"/>
    <property type="match status" value="2"/>
</dbReference>
<evidence type="ECO:0000256" key="1">
    <source>
        <dbReference type="ARBA" id="ARBA00022543"/>
    </source>
</evidence>
<feature type="domain" description="PAC" evidence="8">
    <location>
        <begin position="321"/>
        <end position="375"/>
    </location>
</feature>
<sequence length="402" mass="44615">METQLGLIEQSFNLRYSLWVREALDELPDNFTITDPSISGHPIVFASLGFLKMSGYSRDEVIGKNGRVFQGPRTCRRSVMEIREAIREERAIQINILNYRKDGTPFWMLFHMCPVFNKEDGRVIHFVAVQVPILRKPRRSGGGFGRNGVDLCHDRSGGFCETLGGSCRREVHSDSVVQLGCFLAMDSVLGSDDRGLDVDEPCEATDLDKRKAVTAVSNILSVLTHYSELTGRLVCGKRCCLSGMGLLGSSLNISLGRIKQSFVLTDAHLPDMPIVYASDAFLKLTGYARHEILGRNCRFLGGVDTDSSTVFQIKESIRTEQPCTVRILNYRKDKSQFWNFLHISPVRNASGKVAYFVGIQIDESNKNDDKNGLGPEMRQLSVVGAVKVAVRSFSMGAGTSKS</sequence>
<evidence type="ECO:0000313" key="9">
    <source>
        <dbReference type="EMBL" id="AML79584.1"/>
    </source>
</evidence>
<keyword evidence="4" id="KW-0288">FMN</keyword>
<dbReference type="FunFam" id="3.30.450.20:FF:000080">
    <property type="entry name" value="protein TWIN LOV 1"/>
    <property type="match status" value="1"/>
</dbReference>
<dbReference type="GO" id="GO:0009881">
    <property type="term" value="F:photoreceptor activity"/>
    <property type="evidence" value="ECO:0007669"/>
    <property type="project" value="UniProtKB-KW"/>
</dbReference>
<keyword evidence="6" id="KW-0675">Receptor</keyword>
<dbReference type="SUPFAM" id="SSF55785">
    <property type="entry name" value="PYP-like sensor domain (PAS domain)"/>
    <property type="match status" value="2"/>
</dbReference>